<dbReference type="GO" id="GO:0031931">
    <property type="term" value="C:TORC1 complex"/>
    <property type="evidence" value="ECO:0007669"/>
    <property type="project" value="TreeGrafter"/>
</dbReference>
<evidence type="ECO:0000256" key="9">
    <source>
        <dbReference type="ARBA" id="ARBA00048679"/>
    </source>
</evidence>
<dbReference type="Proteomes" id="UP000243217">
    <property type="component" value="Unassembled WGS sequence"/>
</dbReference>
<dbReference type="STRING" id="74557.A0A1W0A3B4"/>
<dbReference type="InterPro" id="IPR014009">
    <property type="entry name" value="PIK_FAT"/>
</dbReference>
<dbReference type="GO" id="GO:0005737">
    <property type="term" value="C:cytoplasm"/>
    <property type="evidence" value="ECO:0007669"/>
    <property type="project" value="TreeGrafter"/>
</dbReference>
<evidence type="ECO:0000256" key="5">
    <source>
        <dbReference type="ARBA" id="ARBA00022741"/>
    </source>
</evidence>
<dbReference type="InterPro" id="IPR000403">
    <property type="entry name" value="PI3/4_kinase_cat_dom"/>
</dbReference>
<dbReference type="InterPro" id="IPR018936">
    <property type="entry name" value="PI3/4_kinase_CS"/>
</dbReference>
<evidence type="ECO:0000256" key="1">
    <source>
        <dbReference type="ARBA" id="ARBA00011031"/>
    </source>
</evidence>
<evidence type="ECO:0000259" key="11">
    <source>
        <dbReference type="PROSITE" id="PS50290"/>
    </source>
</evidence>
<dbReference type="InterPro" id="IPR036738">
    <property type="entry name" value="FRB_sf"/>
</dbReference>
<comment type="caution">
    <text evidence="13">The sequence shown here is derived from an EMBL/GenBank/DDBJ whole genome shotgun (WGS) entry which is preliminary data.</text>
</comment>
<dbReference type="Pfam" id="PF02259">
    <property type="entry name" value="FAT"/>
    <property type="match status" value="1"/>
</dbReference>
<evidence type="ECO:0000256" key="7">
    <source>
        <dbReference type="ARBA" id="ARBA00022840"/>
    </source>
</evidence>
<dbReference type="GO" id="GO:0031929">
    <property type="term" value="P:TOR signaling"/>
    <property type="evidence" value="ECO:0007669"/>
    <property type="project" value="TreeGrafter"/>
</dbReference>
<feature type="non-terminal residue" evidence="13">
    <location>
        <position position="888"/>
    </location>
</feature>
<dbReference type="SMART" id="SM01345">
    <property type="entry name" value="Rapamycin_bind"/>
    <property type="match status" value="1"/>
</dbReference>
<dbReference type="OrthoDB" id="381190at2759"/>
<evidence type="ECO:0000256" key="4">
    <source>
        <dbReference type="ARBA" id="ARBA00022737"/>
    </source>
</evidence>
<dbReference type="InterPro" id="IPR026683">
    <property type="entry name" value="TOR_cat"/>
</dbReference>
<evidence type="ECO:0000256" key="3">
    <source>
        <dbReference type="ARBA" id="ARBA00022679"/>
    </source>
</evidence>
<dbReference type="EC" id="2.7.11.1" evidence="2"/>
<dbReference type="GO" id="GO:0004674">
    <property type="term" value="F:protein serine/threonine kinase activity"/>
    <property type="evidence" value="ECO:0007669"/>
    <property type="project" value="UniProtKB-EC"/>
</dbReference>
<protein>
    <recommendedName>
        <fullName evidence="2">non-specific serine/threonine protein kinase</fullName>
        <ecNumber evidence="2">2.7.11.1</ecNumber>
    </recommendedName>
</protein>
<evidence type="ECO:0000313" key="13">
    <source>
        <dbReference type="EMBL" id="OQS04773.1"/>
    </source>
</evidence>
<evidence type="ECO:0000256" key="8">
    <source>
        <dbReference type="ARBA" id="ARBA00047899"/>
    </source>
</evidence>
<dbReference type="SMART" id="SM00146">
    <property type="entry name" value="PI3Kc"/>
    <property type="match status" value="1"/>
</dbReference>
<dbReference type="InterPro" id="IPR036940">
    <property type="entry name" value="PI3/4_kinase_cat_sf"/>
</dbReference>
<dbReference type="Gene3D" id="1.20.120.150">
    <property type="entry name" value="FKBP12-rapamycin binding domain"/>
    <property type="match status" value="1"/>
</dbReference>
<organism evidence="13 14">
    <name type="scientific">Thraustotheca clavata</name>
    <dbReference type="NCBI Taxonomy" id="74557"/>
    <lineage>
        <taxon>Eukaryota</taxon>
        <taxon>Sar</taxon>
        <taxon>Stramenopiles</taxon>
        <taxon>Oomycota</taxon>
        <taxon>Saprolegniomycetes</taxon>
        <taxon>Saprolegniales</taxon>
        <taxon>Achlyaceae</taxon>
        <taxon>Thraustotheca</taxon>
    </lineage>
</organism>
<keyword evidence="3" id="KW-0808">Transferase</keyword>
<dbReference type="GO" id="GO:0005524">
    <property type="term" value="F:ATP binding"/>
    <property type="evidence" value="ECO:0007669"/>
    <property type="project" value="UniProtKB-KW"/>
</dbReference>
<dbReference type="Gene3D" id="1.10.1070.11">
    <property type="entry name" value="Phosphatidylinositol 3-/4-kinase, catalytic domain"/>
    <property type="match status" value="1"/>
</dbReference>
<keyword evidence="5" id="KW-0547">Nucleotide-binding</keyword>
<dbReference type="GO" id="GO:0044877">
    <property type="term" value="F:protein-containing complex binding"/>
    <property type="evidence" value="ECO:0007669"/>
    <property type="project" value="InterPro"/>
</dbReference>
<reference evidence="13 14" key="1">
    <citation type="journal article" date="2014" name="Genome Biol. Evol.">
        <title>The secreted proteins of Achlya hypogyna and Thraustotheca clavata identify the ancestral oomycete secretome and reveal gene acquisitions by horizontal gene transfer.</title>
        <authorList>
            <person name="Misner I."/>
            <person name="Blouin N."/>
            <person name="Leonard G."/>
            <person name="Richards T.A."/>
            <person name="Lane C.E."/>
        </authorList>
    </citation>
    <scope>NUCLEOTIDE SEQUENCE [LARGE SCALE GENOMIC DNA]</scope>
    <source>
        <strain evidence="13 14">ATCC 34112</strain>
    </source>
</reference>
<dbReference type="Pfam" id="PF08771">
    <property type="entry name" value="FRB_dom"/>
    <property type="match status" value="1"/>
</dbReference>
<feature type="domain" description="FAT" evidence="12">
    <location>
        <begin position="1"/>
        <end position="504"/>
    </location>
</feature>
<dbReference type="FunFam" id="1.20.120.150:FF:000001">
    <property type="entry name" value="Serine/threonine-protein kinase TOR"/>
    <property type="match status" value="1"/>
</dbReference>
<dbReference type="PROSITE" id="PS00916">
    <property type="entry name" value="PI3_4_KINASE_2"/>
    <property type="match status" value="1"/>
</dbReference>
<feature type="region of interest" description="Disordered" evidence="10">
    <location>
        <begin position="27"/>
        <end position="55"/>
    </location>
</feature>
<dbReference type="InterPro" id="IPR003151">
    <property type="entry name" value="PIK-rel_kinase_FAT"/>
</dbReference>
<keyword evidence="4" id="KW-0677">Repeat</keyword>
<evidence type="ECO:0000313" key="14">
    <source>
        <dbReference type="Proteomes" id="UP000243217"/>
    </source>
</evidence>
<dbReference type="InterPro" id="IPR011009">
    <property type="entry name" value="Kinase-like_dom_sf"/>
</dbReference>
<dbReference type="GO" id="GO:0016242">
    <property type="term" value="P:negative regulation of macroautophagy"/>
    <property type="evidence" value="ECO:0007669"/>
    <property type="project" value="TreeGrafter"/>
</dbReference>
<keyword evidence="14" id="KW-1185">Reference proteome</keyword>
<dbReference type="PROSITE" id="PS00915">
    <property type="entry name" value="PI3_4_KINASE_1"/>
    <property type="match status" value="1"/>
</dbReference>
<feature type="domain" description="PI3K/PI4K catalytic" evidence="11">
    <location>
        <begin position="681"/>
        <end position="888"/>
    </location>
</feature>
<keyword evidence="6 13" id="KW-0418">Kinase</keyword>
<accession>A0A1W0A3B4</accession>
<comment type="catalytic activity">
    <reaction evidence="9">
        <text>L-seryl-[protein] + ATP = O-phospho-L-seryl-[protein] + ADP + H(+)</text>
        <dbReference type="Rhea" id="RHEA:17989"/>
        <dbReference type="Rhea" id="RHEA-COMP:9863"/>
        <dbReference type="Rhea" id="RHEA-COMP:11604"/>
        <dbReference type="ChEBI" id="CHEBI:15378"/>
        <dbReference type="ChEBI" id="CHEBI:29999"/>
        <dbReference type="ChEBI" id="CHEBI:30616"/>
        <dbReference type="ChEBI" id="CHEBI:83421"/>
        <dbReference type="ChEBI" id="CHEBI:456216"/>
        <dbReference type="EC" id="2.7.11.1"/>
    </reaction>
</comment>
<evidence type="ECO:0000256" key="6">
    <source>
        <dbReference type="ARBA" id="ARBA00022777"/>
    </source>
</evidence>
<evidence type="ECO:0000256" key="10">
    <source>
        <dbReference type="SAM" id="MobiDB-lite"/>
    </source>
</evidence>
<dbReference type="InterPro" id="IPR009076">
    <property type="entry name" value="FRB_dom"/>
</dbReference>
<dbReference type="GO" id="GO:0031932">
    <property type="term" value="C:TORC2 complex"/>
    <property type="evidence" value="ECO:0007669"/>
    <property type="project" value="TreeGrafter"/>
</dbReference>
<comment type="similarity">
    <text evidence="1">Belongs to the PI3/PI4-kinase family.</text>
</comment>
<gene>
    <name evidence="13" type="ORF">THRCLA_03012</name>
</gene>
<dbReference type="SUPFAM" id="SSF56112">
    <property type="entry name" value="Protein kinase-like (PK-like)"/>
    <property type="match status" value="1"/>
</dbReference>
<dbReference type="PANTHER" id="PTHR11139">
    <property type="entry name" value="ATAXIA TELANGIECTASIA MUTATED ATM -RELATED"/>
    <property type="match status" value="1"/>
</dbReference>
<dbReference type="PANTHER" id="PTHR11139:SF9">
    <property type="entry name" value="SERINE_THREONINE-PROTEIN KINASE MTOR"/>
    <property type="match status" value="1"/>
</dbReference>
<dbReference type="PROSITE" id="PS50290">
    <property type="entry name" value="PI3_4_KINASE_3"/>
    <property type="match status" value="1"/>
</dbReference>
<dbReference type="InterPro" id="IPR050517">
    <property type="entry name" value="DDR_Repair_Kinase"/>
</dbReference>
<dbReference type="PROSITE" id="PS51189">
    <property type="entry name" value="FAT"/>
    <property type="match status" value="1"/>
</dbReference>
<dbReference type="EMBL" id="JNBS01000554">
    <property type="protein sequence ID" value="OQS04773.1"/>
    <property type="molecule type" value="Genomic_DNA"/>
</dbReference>
<dbReference type="GO" id="GO:0005634">
    <property type="term" value="C:nucleus"/>
    <property type="evidence" value="ECO:0007669"/>
    <property type="project" value="TreeGrafter"/>
</dbReference>
<dbReference type="CDD" id="cd05169">
    <property type="entry name" value="PIKKc_TOR"/>
    <property type="match status" value="1"/>
</dbReference>
<name>A0A1W0A3B4_9STRA</name>
<comment type="catalytic activity">
    <reaction evidence="8">
        <text>L-threonyl-[protein] + ATP = O-phospho-L-threonyl-[protein] + ADP + H(+)</text>
        <dbReference type="Rhea" id="RHEA:46608"/>
        <dbReference type="Rhea" id="RHEA-COMP:11060"/>
        <dbReference type="Rhea" id="RHEA-COMP:11605"/>
        <dbReference type="ChEBI" id="CHEBI:15378"/>
        <dbReference type="ChEBI" id="CHEBI:30013"/>
        <dbReference type="ChEBI" id="CHEBI:30616"/>
        <dbReference type="ChEBI" id="CHEBI:61977"/>
        <dbReference type="ChEBI" id="CHEBI:456216"/>
        <dbReference type="EC" id="2.7.11.1"/>
    </reaction>
</comment>
<keyword evidence="7" id="KW-0067">ATP-binding</keyword>
<evidence type="ECO:0000259" key="12">
    <source>
        <dbReference type="PROSITE" id="PS51189"/>
    </source>
</evidence>
<dbReference type="Pfam" id="PF00454">
    <property type="entry name" value="PI3_PI4_kinase"/>
    <property type="match status" value="1"/>
</dbReference>
<sequence>MRCLEALGEWEQLAELVKLVWLSTKNSTETGTGRSKLKRIPAPSGSIPALPEDSSIPSDDPLMTTVAMLGARACWWLSEWDTMEQYVQSVSAPSNAAPLELSPGADLELGGLCSLYKSVLAVHHNKFEEAQTWIDTTRKSLDTSLGALVGESYIRAYRTVVTLQQLSELEEIISYKKLRAQVGKAEEASKFKRHMIKMWQTRLQGCKRVVDVWQQLLAVRSLVLTPHEDIDTWLQFASLCRQSGNLTLSFKVFTNSLAVHTPMLENQFTSPAGFPTMGFSTLGYAGKDHHRVAFAFLKHLWAVGEKEKALNDLGQLVQTLSRHRPPPLTVGAPMAMNNNDEEIVKCHLKWAEWQLAIHEQQLDRVPIGPVLNALKTSTELEPSSYKAWHAWALMNFHVAEYYSQLSSATQINIEPYIASAIQGFFRSIALGRSRWAANIQQDILRVLTLWFTYGDRPEVCEALFFGFESVSIETWIVVIPQLIARIGYHHPQALIYPLSVALKSPLETRQQAAEDIMNTMRKNYADLVNQALMVSNELIRVAILWHEMWHEGLEESYRLYFGKRDFQGMLAVLEPLHAMMDKGPETLREVSFHQAFSRDLNEAYAWIQRYINPNGGQNESDLDQAWNIYYNVSRRINKQFPQLTTLELQYVSPNLLQANDLQLAVPGTYRPGHAIVKIRSFEPKLLVLTSKQRPRRFTVVGTNGLEYMFLLKGHEDLRQDERVTQLFGLVNALLLNDHTTSKSDLKITGYPVIPISQNVGLIGWIPNCDTLHQLICDYREARKIIVNIEHRLILQMAPDYDTLCLLQKVEAFEFALENTTGQDLYKILWLKSENSEVWLDRRTNYTRSLAVMSMVGYILGLGDRHLLNIMMHRFTGAIVHIDYGDCFE</sequence>
<proteinExistence type="inferred from homology"/>
<dbReference type="SUPFAM" id="SSF47212">
    <property type="entry name" value="FKBP12-rapamycin-binding domain of FKBP-rapamycin-associated protein (FRAP)"/>
    <property type="match status" value="1"/>
</dbReference>
<dbReference type="AlphaFoldDB" id="A0A1W0A3B4"/>
<evidence type="ECO:0000256" key="2">
    <source>
        <dbReference type="ARBA" id="ARBA00012513"/>
    </source>
</evidence>